<dbReference type="EMBL" id="MT142049">
    <property type="protein sequence ID" value="QJA73736.1"/>
    <property type="molecule type" value="Genomic_DNA"/>
</dbReference>
<evidence type="ECO:0000313" key="1">
    <source>
        <dbReference type="EMBL" id="QJA73736.1"/>
    </source>
</evidence>
<sequence length="84" mass="9116">MPNTTLPSTCPACNGTGYESLDVLCKTCFGGGSLPVTGVDRWAMKTAYEASITLSDMVDKINDITDRCNDIMDKCNDIFEKVNV</sequence>
<proteinExistence type="predicted"/>
<gene>
    <name evidence="1" type="ORF">MM415A02265_0004</name>
</gene>
<reference evidence="1" key="1">
    <citation type="submission" date="2020-03" db="EMBL/GenBank/DDBJ databases">
        <title>The deep terrestrial virosphere.</title>
        <authorList>
            <person name="Holmfeldt K."/>
            <person name="Nilsson E."/>
            <person name="Simone D."/>
            <person name="Lopez-Fernandez M."/>
            <person name="Wu X."/>
            <person name="de Brujin I."/>
            <person name="Lundin D."/>
            <person name="Andersson A."/>
            <person name="Bertilsson S."/>
            <person name="Dopson M."/>
        </authorList>
    </citation>
    <scope>NUCLEOTIDE SEQUENCE</scope>
    <source>
        <strain evidence="1">MM415A02265</strain>
    </source>
</reference>
<organism evidence="1">
    <name type="scientific">viral metagenome</name>
    <dbReference type="NCBI Taxonomy" id="1070528"/>
    <lineage>
        <taxon>unclassified sequences</taxon>
        <taxon>metagenomes</taxon>
        <taxon>organismal metagenomes</taxon>
    </lineage>
</organism>
<protein>
    <submittedName>
        <fullName evidence="1">Uncharacterized protein</fullName>
    </submittedName>
</protein>
<dbReference type="AlphaFoldDB" id="A0A6M3JUQ3"/>
<accession>A0A6M3JUQ3</accession>
<dbReference type="Gene3D" id="6.20.20.10">
    <property type="match status" value="1"/>
</dbReference>
<name>A0A6M3JUQ3_9ZZZZ</name>